<evidence type="ECO:0000313" key="1">
    <source>
        <dbReference type="EMBL" id="EYC01154.1"/>
    </source>
</evidence>
<evidence type="ECO:0000313" key="2">
    <source>
        <dbReference type="Proteomes" id="UP000024635"/>
    </source>
</evidence>
<dbReference type="PANTHER" id="PTHR34401">
    <property type="entry name" value="PROTEIN CBG12388-RELATED"/>
    <property type="match status" value="1"/>
</dbReference>
<dbReference type="EMBL" id="JARK01001446">
    <property type="protein sequence ID" value="EYC01154.1"/>
    <property type="molecule type" value="Genomic_DNA"/>
</dbReference>
<reference evidence="2" key="1">
    <citation type="journal article" date="2015" name="Nat. Genet.">
        <title>The genome and transcriptome of the zoonotic hookworm Ancylostoma ceylanicum identify infection-specific gene families.</title>
        <authorList>
            <person name="Schwarz E.M."/>
            <person name="Hu Y."/>
            <person name="Antoshechkin I."/>
            <person name="Miller M.M."/>
            <person name="Sternberg P.W."/>
            <person name="Aroian R.V."/>
        </authorList>
    </citation>
    <scope>NUCLEOTIDE SEQUENCE</scope>
    <source>
        <strain evidence="2">HY135</strain>
    </source>
</reference>
<dbReference type="OrthoDB" id="5779409at2759"/>
<name>A0A016TDY9_9BILA</name>
<protein>
    <submittedName>
        <fullName evidence="1">Uncharacterized protein</fullName>
    </submittedName>
</protein>
<gene>
    <name evidence="1" type="primary">Acey_s0110.g198</name>
    <name evidence="1" type="ORF">Y032_0110g198</name>
</gene>
<keyword evidence="2" id="KW-1185">Reference proteome</keyword>
<sequence length="338" mass="37426">MITTANPKAPLCRKTHTFTAILSSASVLQGVPILTTSRLGKDPRDKAPQSGLDPVHVWCRNRTHERKIRLANQVFLRLSTLHSLLDDHSRSPSLVCMVMRLLLVVLLAADVFASSRLDRLTDSAMEVLATANLGTTIRQCSCDEDAECVKVMQDQAKECADNCWKSFSQITSNPQELYNCISDKMPVVSTFIRCISNHLKSCVNTATGPMIPKVDLRKMFDQGEQKLLASRAEILSQSIVQSMRPIAEAALKFGGCVKQCFVHDKNSNGFCYDGKKCQPLVTQKNLRHALRTCLAKASWKNHAFDLCECAKNAGVEWVFRLLSPPYSLLRAAPCASVA</sequence>
<proteinExistence type="predicted"/>
<dbReference type="Proteomes" id="UP000024635">
    <property type="component" value="Unassembled WGS sequence"/>
</dbReference>
<dbReference type="AlphaFoldDB" id="A0A016TDY9"/>
<organism evidence="1 2">
    <name type="scientific">Ancylostoma ceylanicum</name>
    <dbReference type="NCBI Taxonomy" id="53326"/>
    <lineage>
        <taxon>Eukaryota</taxon>
        <taxon>Metazoa</taxon>
        <taxon>Ecdysozoa</taxon>
        <taxon>Nematoda</taxon>
        <taxon>Chromadorea</taxon>
        <taxon>Rhabditida</taxon>
        <taxon>Rhabditina</taxon>
        <taxon>Rhabditomorpha</taxon>
        <taxon>Strongyloidea</taxon>
        <taxon>Ancylostomatidae</taxon>
        <taxon>Ancylostomatinae</taxon>
        <taxon>Ancylostoma</taxon>
    </lineage>
</organism>
<comment type="caution">
    <text evidence="1">The sequence shown here is derived from an EMBL/GenBank/DDBJ whole genome shotgun (WGS) entry which is preliminary data.</text>
</comment>
<accession>A0A016TDY9</accession>
<dbReference type="PANTHER" id="PTHR34401:SF6">
    <property type="entry name" value="DUF19 DOMAIN-CONTAINING PROTEIN"/>
    <property type="match status" value="1"/>
</dbReference>